<sequence>MRRVEERRREDSIGRGGWESEEMGMTG</sequence>
<accession>A0A0A9EZB9</accession>
<evidence type="ECO:0000313" key="2">
    <source>
        <dbReference type="EMBL" id="JAE05432.1"/>
    </source>
</evidence>
<reference evidence="2" key="1">
    <citation type="submission" date="2014-09" db="EMBL/GenBank/DDBJ databases">
        <authorList>
            <person name="Magalhaes I.L.F."/>
            <person name="Oliveira U."/>
            <person name="Santos F.R."/>
            <person name="Vidigal T.H.D.A."/>
            <person name="Brescovit A.D."/>
            <person name="Santos A.J."/>
        </authorList>
    </citation>
    <scope>NUCLEOTIDE SEQUENCE</scope>
    <source>
        <tissue evidence="2">Shoot tissue taken approximately 20 cm above the soil surface</tissue>
    </source>
</reference>
<organism evidence="2">
    <name type="scientific">Arundo donax</name>
    <name type="common">Giant reed</name>
    <name type="synonym">Donax arundinaceus</name>
    <dbReference type="NCBI Taxonomy" id="35708"/>
    <lineage>
        <taxon>Eukaryota</taxon>
        <taxon>Viridiplantae</taxon>
        <taxon>Streptophyta</taxon>
        <taxon>Embryophyta</taxon>
        <taxon>Tracheophyta</taxon>
        <taxon>Spermatophyta</taxon>
        <taxon>Magnoliopsida</taxon>
        <taxon>Liliopsida</taxon>
        <taxon>Poales</taxon>
        <taxon>Poaceae</taxon>
        <taxon>PACMAD clade</taxon>
        <taxon>Arundinoideae</taxon>
        <taxon>Arundineae</taxon>
        <taxon>Arundo</taxon>
    </lineage>
</organism>
<feature type="region of interest" description="Disordered" evidence="1">
    <location>
        <begin position="1"/>
        <end position="27"/>
    </location>
</feature>
<feature type="compositionally biased region" description="Basic and acidic residues" evidence="1">
    <location>
        <begin position="1"/>
        <end position="13"/>
    </location>
</feature>
<name>A0A0A9EZB9_ARUDO</name>
<evidence type="ECO:0000256" key="1">
    <source>
        <dbReference type="SAM" id="MobiDB-lite"/>
    </source>
</evidence>
<protein>
    <submittedName>
        <fullName evidence="2">Uncharacterized protein</fullName>
    </submittedName>
</protein>
<reference evidence="2" key="2">
    <citation type="journal article" date="2015" name="Data Brief">
        <title>Shoot transcriptome of the giant reed, Arundo donax.</title>
        <authorList>
            <person name="Barrero R.A."/>
            <person name="Guerrero F.D."/>
            <person name="Moolhuijzen P."/>
            <person name="Goolsby J.A."/>
            <person name="Tidwell J."/>
            <person name="Bellgard S.E."/>
            <person name="Bellgard M.I."/>
        </authorList>
    </citation>
    <scope>NUCLEOTIDE SEQUENCE</scope>
    <source>
        <tissue evidence="2">Shoot tissue taken approximately 20 cm above the soil surface</tissue>
    </source>
</reference>
<proteinExistence type="predicted"/>
<dbReference type="EMBL" id="GBRH01192464">
    <property type="protein sequence ID" value="JAE05432.1"/>
    <property type="molecule type" value="Transcribed_RNA"/>
</dbReference>
<dbReference type="AlphaFoldDB" id="A0A0A9EZB9"/>